<dbReference type="SUPFAM" id="SSF56112">
    <property type="entry name" value="Protein kinase-like (PK-like)"/>
    <property type="match status" value="1"/>
</dbReference>
<dbReference type="PANTHER" id="PTHR45998">
    <property type="entry name" value="SERINE/THREONINE-PROTEIN KINASE 16"/>
    <property type="match status" value="1"/>
</dbReference>
<evidence type="ECO:0000256" key="5">
    <source>
        <dbReference type="ARBA" id="ARBA00022777"/>
    </source>
</evidence>
<accession>A0ABM1N346</accession>
<dbReference type="EC" id="2.7.11.1" evidence="1"/>
<dbReference type="SMART" id="SM00220">
    <property type="entry name" value="S_TKc"/>
    <property type="match status" value="1"/>
</dbReference>
<dbReference type="PROSITE" id="PS00108">
    <property type="entry name" value="PROTEIN_KINASE_ST"/>
    <property type="match status" value="1"/>
</dbReference>
<keyword evidence="6" id="KW-0067">ATP-binding</keyword>
<keyword evidence="3" id="KW-0808">Transferase</keyword>
<dbReference type="InterPro" id="IPR052239">
    <property type="entry name" value="Ser/Thr-specific_kinases"/>
</dbReference>
<dbReference type="RefSeq" id="XP_017781246.1">
    <property type="nucleotide sequence ID" value="XM_017925757.1"/>
</dbReference>
<evidence type="ECO:0000256" key="8">
    <source>
        <dbReference type="ARBA" id="ARBA00048679"/>
    </source>
</evidence>
<dbReference type="Pfam" id="PF00069">
    <property type="entry name" value="Pkinase"/>
    <property type="match status" value="1"/>
</dbReference>
<feature type="domain" description="Protein kinase" evidence="9">
    <location>
        <begin position="28"/>
        <end position="310"/>
    </location>
</feature>
<comment type="catalytic activity">
    <reaction evidence="7">
        <text>L-threonyl-[protein] + ATP = O-phospho-L-threonyl-[protein] + ADP + H(+)</text>
        <dbReference type="Rhea" id="RHEA:46608"/>
        <dbReference type="Rhea" id="RHEA-COMP:11060"/>
        <dbReference type="Rhea" id="RHEA-COMP:11605"/>
        <dbReference type="ChEBI" id="CHEBI:15378"/>
        <dbReference type="ChEBI" id="CHEBI:30013"/>
        <dbReference type="ChEBI" id="CHEBI:30616"/>
        <dbReference type="ChEBI" id="CHEBI:61977"/>
        <dbReference type="ChEBI" id="CHEBI:456216"/>
        <dbReference type="EC" id="2.7.11.1"/>
    </reaction>
</comment>
<evidence type="ECO:0000256" key="3">
    <source>
        <dbReference type="ARBA" id="ARBA00022679"/>
    </source>
</evidence>
<evidence type="ECO:0000256" key="1">
    <source>
        <dbReference type="ARBA" id="ARBA00012513"/>
    </source>
</evidence>
<dbReference type="InterPro" id="IPR008271">
    <property type="entry name" value="Ser/Thr_kinase_AS"/>
</dbReference>
<evidence type="ECO:0000313" key="11">
    <source>
        <dbReference type="RefSeq" id="XP_017781246.1"/>
    </source>
</evidence>
<evidence type="ECO:0000256" key="7">
    <source>
        <dbReference type="ARBA" id="ARBA00047899"/>
    </source>
</evidence>
<name>A0ABM1N346_NICVS</name>
<evidence type="ECO:0000259" key="9">
    <source>
        <dbReference type="PROSITE" id="PS50011"/>
    </source>
</evidence>
<keyword evidence="10" id="KW-1185">Reference proteome</keyword>
<protein>
    <recommendedName>
        <fullName evidence="1">non-specific serine/threonine protein kinase</fullName>
        <ecNumber evidence="1">2.7.11.1</ecNumber>
    </recommendedName>
</protein>
<dbReference type="Proteomes" id="UP000695000">
    <property type="component" value="Unplaced"/>
</dbReference>
<evidence type="ECO:0000256" key="2">
    <source>
        <dbReference type="ARBA" id="ARBA00022527"/>
    </source>
</evidence>
<gene>
    <name evidence="11" type="primary">LOC108566055</name>
</gene>
<dbReference type="InterPro" id="IPR011009">
    <property type="entry name" value="Kinase-like_dom_sf"/>
</dbReference>
<sequence>MNAIGLSMIMKMGCLCRRETININGTKYIIVERLGEGGFSTVDLIESKSNKRKYALKRMTCHSIEDQKKVLQEIEYLKKLKHSNIMELIDSTFKGSADIVVNATSDALMVLPYYPRGTLHDHLGIKSLEKEYMSVEEIFRIFSNICSAVQYLHELKPEPLAHRDLKTANVCFTDNFTPTLIDFGSMAPARVQVCGSQDAQKLQDIAAEQCSVPYRAPELFNVESYCVIDERTDIWSLGCILYAMCYFMSPFDLVHMRGDSVALAVLSGGVHFPEDSHYPGDIHDLILYMLNTNPADRPFVQNVIEKTNFVANKLGNVA</sequence>
<dbReference type="InterPro" id="IPR000719">
    <property type="entry name" value="Prot_kinase_dom"/>
</dbReference>
<dbReference type="PROSITE" id="PS50011">
    <property type="entry name" value="PROTEIN_KINASE_DOM"/>
    <property type="match status" value="1"/>
</dbReference>
<keyword evidence="2" id="KW-0723">Serine/threonine-protein kinase</keyword>
<keyword evidence="4" id="KW-0547">Nucleotide-binding</keyword>
<reference evidence="11" key="1">
    <citation type="submission" date="2025-08" db="UniProtKB">
        <authorList>
            <consortium name="RefSeq"/>
        </authorList>
    </citation>
    <scope>IDENTIFICATION</scope>
    <source>
        <tissue evidence="11">Whole Larva</tissue>
    </source>
</reference>
<comment type="catalytic activity">
    <reaction evidence="8">
        <text>L-seryl-[protein] + ATP = O-phospho-L-seryl-[protein] + ADP + H(+)</text>
        <dbReference type="Rhea" id="RHEA:17989"/>
        <dbReference type="Rhea" id="RHEA-COMP:9863"/>
        <dbReference type="Rhea" id="RHEA-COMP:11604"/>
        <dbReference type="ChEBI" id="CHEBI:15378"/>
        <dbReference type="ChEBI" id="CHEBI:29999"/>
        <dbReference type="ChEBI" id="CHEBI:30616"/>
        <dbReference type="ChEBI" id="CHEBI:83421"/>
        <dbReference type="ChEBI" id="CHEBI:456216"/>
        <dbReference type="EC" id="2.7.11.1"/>
    </reaction>
</comment>
<dbReference type="Gene3D" id="1.10.510.10">
    <property type="entry name" value="Transferase(Phosphotransferase) domain 1"/>
    <property type="match status" value="1"/>
</dbReference>
<dbReference type="PANTHER" id="PTHR45998:SF2">
    <property type="entry name" value="SERINE_THREONINE-PROTEIN KINASE 16"/>
    <property type="match status" value="1"/>
</dbReference>
<organism evidence="10 11">
    <name type="scientific">Nicrophorus vespilloides</name>
    <name type="common">Boreal carrion beetle</name>
    <dbReference type="NCBI Taxonomy" id="110193"/>
    <lineage>
        <taxon>Eukaryota</taxon>
        <taxon>Metazoa</taxon>
        <taxon>Ecdysozoa</taxon>
        <taxon>Arthropoda</taxon>
        <taxon>Hexapoda</taxon>
        <taxon>Insecta</taxon>
        <taxon>Pterygota</taxon>
        <taxon>Neoptera</taxon>
        <taxon>Endopterygota</taxon>
        <taxon>Coleoptera</taxon>
        <taxon>Polyphaga</taxon>
        <taxon>Staphyliniformia</taxon>
        <taxon>Silphidae</taxon>
        <taxon>Nicrophorinae</taxon>
        <taxon>Nicrophorus</taxon>
    </lineage>
</organism>
<proteinExistence type="predicted"/>
<evidence type="ECO:0000256" key="6">
    <source>
        <dbReference type="ARBA" id="ARBA00022840"/>
    </source>
</evidence>
<evidence type="ECO:0000313" key="10">
    <source>
        <dbReference type="Proteomes" id="UP000695000"/>
    </source>
</evidence>
<dbReference type="PIRSF" id="PIRSF000654">
    <property type="entry name" value="Integrin-linked_kinase"/>
    <property type="match status" value="1"/>
</dbReference>
<dbReference type="GO" id="GO:0016301">
    <property type="term" value="F:kinase activity"/>
    <property type="evidence" value="ECO:0007669"/>
    <property type="project" value="UniProtKB-KW"/>
</dbReference>
<keyword evidence="5 11" id="KW-0418">Kinase</keyword>
<dbReference type="GeneID" id="108566055"/>
<evidence type="ECO:0000256" key="4">
    <source>
        <dbReference type="ARBA" id="ARBA00022741"/>
    </source>
</evidence>